<reference evidence="2" key="1">
    <citation type="submission" date="2021-06" db="EMBL/GenBank/DDBJ databases">
        <authorList>
            <person name="Kallberg Y."/>
            <person name="Tangrot J."/>
            <person name="Rosling A."/>
        </authorList>
    </citation>
    <scope>NUCLEOTIDE SEQUENCE</scope>
    <source>
        <strain evidence="2">UK204</strain>
    </source>
</reference>
<keyword evidence="3" id="KW-1185">Reference proteome</keyword>
<feature type="region of interest" description="Disordered" evidence="1">
    <location>
        <begin position="981"/>
        <end position="1010"/>
    </location>
</feature>
<dbReference type="OrthoDB" id="43547at2759"/>
<feature type="region of interest" description="Disordered" evidence="1">
    <location>
        <begin position="1732"/>
        <end position="1751"/>
    </location>
</feature>
<gene>
    <name evidence="2" type="ORF">FCALED_LOCUS7691</name>
</gene>
<feature type="compositionally biased region" description="Polar residues" evidence="1">
    <location>
        <begin position="2349"/>
        <end position="2360"/>
    </location>
</feature>
<evidence type="ECO:0000313" key="2">
    <source>
        <dbReference type="EMBL" id="CAG8582890.1"/>
    </source>
</evidence>
<dbReference type="GO" id="GO:0005777">
    <property type="term" value="C:peroxisome"/>
    <property type="evidence" value="ECO:0007669"/>
    <property type="project" value="InterPro"/>
</dbReference>
<dbReference type="InterPro" id="IPR033228">
    <property type="entry name" value="SZT2"/>
</dbReference>
<comment type="caution">
    <text evidence="2">The sequence shown here is derived from an EMBL/GenBank/DDBJ whole genome shotgun (WGS) entry which is preliminary data.</text>
</comment>
<evidence type="ECO:0000313" key="3">
    <source>
        <dbReference type="Proteomes" id="UP000789570"/>
    </source>
</evidence>
<dbReference type="PANTHER" id="PTHR14918:SF3">
    <property type="entry name" value="KICSTOR COMPLEX PROTEIN SZT2"/>
    <property type="match status" value="1"/>
</dbReference>
<feature type="region of interest" description="Disordered" evidence="1">
    <location>
        <begin position="1846"/>
        <end position="1898"/>
    </location>
</feature>
<dbReference type="EMBL" id="CAJVPQ010002087">
    <property type="protein sequence ID" value="CAG8582890.1"/>
    <property type="molecule type" value="Genomic_DNA"/>
</dbReference>
<accession>A0A9N9G5Z1</accession>
<feature type="compositionally biased region" description="Polar residues" evidence="1">
    <location>
        <begin position="1853"/>
        <end position="1868"/>
    </location>
</feature>
<organism evidence="2 3">
    <name type="scientific">Funneliformis caledonium</name>
    <dbReference type="NCBI Taxonomy" id="1117310"/>
    <lineage>
        <taxon>Eukaryota</taxon>
        <taxon>Fungi</taxon>
        <taxon>Fungi incertae sedis</taxon>
        <taxon>Mucoromycota</taxon>
        <taxon>Glomeromycotina</taxon>
        <taxon>Glomeromycetes</taxon>
        <taxon>Glomerales</taxon>
        <taxon>Glomeraceae</taxon>
        <taxon>Funneliformis</taxon>
    </lineage>
</organism>
<proteinExistence type="predicted"/>
<feature type="compositionally biased region" description="Low complexity" evidence="1">
    <location>
        <begin position="1874"/>
        <end position="1888"/>
    </location>
</feature>
<feature type="region of interest" description="Disordered" evidence="1">
    <location>
        <begin position="2328"/>
        <end position="2360"/>
    </location>
</feature>
<sequence>MLSPHQKTNGAQNTEAKTVILLVKNASNFSKVDHYKWLLIRLYQPLLLESDDNFQVLHISDTRLTALIQSQNEKEASEIYTPQNLPDLQHSTDKQYRLMPHSRIITLSTKYRFVFLLDVTSSLATIDCSGAKNTIMSKVMQITHRCLEGLVQPFIIQDLDKDRALQFEPEISVTIIAECSNFASNANLIPMLAEFPTMRVLIQGVVVNRNNIFDILDNLHSEFIRFQHEVAEFRQKLRRNKFPVAYVMDVTGPKTDLLEHELGSNTSYLDEKNLWRLGSSGGNLAYSLNAGLLAINLLPKEGSPALMVITDGVVKSNLAQMSPDDDIIQVLCKESIKCNIIQVGPLEGGNPGCNFGFLPDNEILKFVATATSGKFLYSEDCPNVRNVKSSKFHLSREDLVPPNFYHINLLMKETYFTKRKGHTSYSNNTVNSGERTYNFPWDPDPRSLPPAVEAMSTRYREYSLSIDVMQLIFARIRNGFNIESVILVGRNTNKAEKVHITMSRLWLPNVIIQYKIKASWMGEVNGFSRLKSPRIEINVVADTVLAIYLLNFQTAQQNNDPSHPLFLKCIRLHKFMTMIYETDELLKKHIFHKQLWDPLEQSLMRQNINIWYDKAKFDILISGEQSTTNKSVKMPSDNSAYSALIERLKVAWSSFSFSEKGFVKAFHPLEGDKILPISFCELRFNKELGSLVTGNLSFFNVEVFQRQKALEDLINLINELNSNEDGDGQLFYVCKRPLSSFLIKYPENGRHESEILLDNRQVTGRDCIVKSYLRHWRWTWLSDIEHIFSLDSKNMPIQDLAFQHLCQARLDEGCLLISENSNQQVFYRELELGGNSDLGSSANLNKLYGIQHHIYKDPYTGEILTELWMEPLQQPFLRELYESVADRISTADRQKLSQLVTFDQIHYIAKSRVSYLRNSYNLTPQKSSHLPSLFNLPVLLRSSGLLIANYDIPTFKSSSNIINNQVHQHLHLQSVKSSYMSNENTPRSSFGDSRSPLISESSPYLRKGSISNRNSPYMEVASQKKLSLSLPNNSTHDVTYIISRDSIAPLGPLDRDFALLHLFVEKTFSNYADGEVDTNNNGLKDSLLKEINNGLSKIDFLQEATSTIEYIRNLRDTRCFIKIVDSGSLLLVIIPSFKLLLDTMKQNNGLISSNKPCFMNILIFLCKRPQPIQRDFIKEPVDFRRDQTLSFETISLLHKTSDTIKNPLEPKLLSSSFPENPVNSFKSNLSDQVAQVTLNITKLYVHGFVKSVYASILQKHRVTETDFLKAIDACMETSVDIDITGYVNVHVKAARQGLDSDDANDVYQKFVAVLGHYFEPANFINDELQNIYYYRPNFKKPNNSSKDIHDNVADIAGTFLDVFNYAENPLFLRLECTFKKASTLKVEGIESEGSSSVKFPISSLPTSYLCTVDGKFHDFSPKSIGTETSPVKSSDGTTAILHLICLTLARVDEMTPGFHVGDNETSALENLPQLDSLTADKKEALSETRDRIDWLLKEEMMHGLLRSQPVEKSVLSFIQKQLMPKNPFVDFPTTFSVPLSFVRRKQGQDRFLKEFSKADMSPFSLNQVEDCFYISEDEEKGESLAVVDNSCVTSPIFELNNIFESSSIEAFNNQEEAYDDYTDDGGEGDLCQGLGISIYSPEENDFVPDPADQTVKSSVKKNVIHKQLFWLLLIPQENSIQMYFYSKAVSAIERSNIIKHVRNCIIQISERINRLILLDELNETRRCSKYLVPPDGSSDSESSSEDSDLSSGDLVDVLSMAPNDGNITVSKKFKPGQFECQSVYKQTFPLHWRLRPNQALNGIASSILDPFVVSNRKHMFVIAKNHNIVYLKLSEVEASPVYIDDESLDDSSRQNSSFTLSSELQSNADELRKSPSSKSGGSPNTSPNSRKHGTQTRVADSRELVVEVFGLDVPGKEITEELMALLENKLNSSITLTVMSTFLARNPYKVNPTRADVNFIFPIRETPRRLSLKIPSYIRNTYAFLVYFKQNISLYLNILQGLEVSNAIWRHHISKYGSVEFPESISESGRKTPSATHDIHFHEFTFFYNYISQSRTPSAFEASVGQGIAGLCFTLLNRQGRPTFELLVPEIVDSDDINSNKILQYISNDEGFVVSDSNKDSNDNNIDASYQILIELWNHGTLNYSIILDRIIKSFRQCLCDYFIEVSITKGLGRVSLDCVESNNIQVAQNFDRDDTISSESMIECVEPHVQHNFIEPVLALLKKAIELENPALHALHARLDMPSWMMDDFLSEVHELLVELNVIFTPIILRTIPASFSPMYEIYRPKHSIFTPDDSISIPHQYLLIAGLKEMNTKYGSCKSILPDDRRGSFGSDVSHSRRSSTEDISNEKANSNSRKSSLMSVAAQQRHLLEDIMMYTISNGDQTNRNTPDLFRSCFLVMSIDGFDLSVYIYNWVKQHADQVFTAMKRISDWHNKRIGLLNNILHQKMGLFYHSSNISLKLHPQTPFSQSLPNTPRLLQSPMLGNGQRSNAAISSNGQSMATDLMHINSLILERFPQQDIKKSLESCNEVFNSYSTDLEANRFSLTSLDLNDVLKDSCVEKVARGDISCVSRDALMRHGSPFMETCIRQAKITQAHDNAEKVYKKWAKRYQENKDHSDTNEVIAKSDLAIIFRTSRLLHFCRTPLLFGEKVESSVTLPEQQDKVMIFKWYEDMVENFLQKYSTYLERIGMQVVMGGKSGLSLVDDGDKAFSNYTSKFPASDNVLADYSSVFLLKALQGGSIMCEIRIQGVFVCVTLYTLNRRYGHRRLAAPEFVAADTDRQSIRVFTEECGKFKKTIHVNSFVYDFHLQYINHVLEGQLRRPPPFNVIEVLRAFIRRHSRPAHYAVHRIYHGIVSKELPSIPIDLFEYIVKNPQRYGFCPISYEGKPIACFATLSEANETFSSTETDSEQPNKISCDNEASYSTIIFTEENQSDKNVARNISLEYFVVVLHNDVNETSIEAENTVGSSESHNHNRQPTDLDIQDEIKSLTRKKLDSIISQAIQYHRRDSLWRELHNVKTNNNVVGNSSNDGAITIQDFLELTNQWYSRELVTIYPEFKDFLDMNLNWTELLNFLSHYYHELSRELYDEGNHNRHLIIFNTHIHDSLLHFILPYYKQDDNESTNNNNGGDGKLVVNAVCRDVRSSFGIELQFAAEIARTIGYWLWQKLS</sequence>
<dbReference type="Proteomes" id="UP000789570">
    <property type="component" value="Unassembled WGS sequence"/>
</dbReference>
<name>A0A9N9G5Z1_9GLOM</name>
<evidence type="ECO:0000256" key="1">
    <source>
        <dbReference type="SAM" id="MobiDB-lite"/>
    </source>
</evidence>
<protein>
    <submittedName>
        <fullName evidence="2">7787_t:CDS:1</fullName>
    </submittedName>
</protein>
<feature type="compositionally biased region" description="Polar residues" evidence="1">
    <location>
        <begin position="981"/>
        <end position="1002"/>
    </location>
</feature>
<dbReference type="PANTHER" id="PTHR14918">
    <property type="entry name" value="KICSTOR COMPLEX PROTEIN SZT2"/>
    <property type="match status" value="1"/>
</dbReference>